<sequence length="79" mass="8453">MGILLRTEQPEDLDVVKVKLLPIINKRTAGRRIQQPTNILSQLTTNILRGGRGLGETSCSSGATLRIVAVTPLRGTSTG</sequence>
<dbReference type="AlphaFoldDB" id="A0AAW2G8B4"/>
<gene>
    <name evidence="1" type="ORF">PUN28_005891</name>
</gene>
<accession>A0AAW2G8B4</accession>
<comment type="caution">
    <text evidence="1">The sequence shown here is derived from an EMBL/GenBank/DDBJ whole genome shotgun (WGS) entry which is preliminary data.</text>
</comment>
<keyword evidence="2" id="KW-1185">Reference proteome</keyword>
<dbReference type="Proteomes" id="UP001430953">
    <property type="component" value="Unassembled WGS sequence"/>
</dbReference>
<name>A0AAW2G8B4_9HYME</name>
<proteinExistence type="predicted"/>
<organism evidence="1 2">
    <name type="scientific">Cardiocondyla obscurior</name>
    <dbReference type="NCBI Taxonomy" id="286306"/>
    <lineage>
        <taxon>Eukaryota</taxon>
        <taxon>Metazoa</taxon>
        <taxon>Ecdysozoa</taxon>
        <taxon>Arthropoda</taxon>
        <taxon>Hexapoda</taxon>
        <taxon>Insecta</taxon>
        <taxon>Pterygota</taxon>
        <taxon>Neoptera</taxon>
        <taxon>Endopterygota</taxon>
        <taxon>Hymenoptera</taxon>
        <taxon>Apocrita</taxon>
        <taxon>Aculeata</taxon>
        <taxon>Formicoidea</taxon>
        <taxon>Formicidae</taxon>
        <taxon>Myrmicinae</taxon>
        <taxon>Cardiocondyla</taxon>
    </lineage>
</organism>
<evidence type="ECO:0000313" key="1">
    <source>
        <dbReference type="EMBL" id="KAL0123685.1"/>
    </source>
</evidence>
<dbReference type="EMBL" id="JADYXP020000005">
    <property type="protein sequence ID" value="KAL0123685.1"/>
    <property type="molecule type" value="Genomic_DNA"/>
</dbReference>
<evidence type="ECO:0000313" key="2">
    <source>
        <dbReference type="Proteomes" id="UP001430953"/>
    </source>
</evidence>
<reference evidence="1 2" key="1">
    <citation type="submission" date="2023-03" db="EMBL/GenBank/DDBJ databases">
        <title>High recombination rates correlate with genetic variation in Cardiocondyla obscurior ants.</title>
        <authorList>
            <person name="Errbii M."/>
        </authorList>
    </citation>
    <scope>NUCLEOTIDE SEQUENCE [LARGE SCALE GENOMIC DNA]</scope>
    <source>
        <strain evidence="1">Alpha-2009</strain>
        <tissue evidence="1">Whole body</tissue>
    </source>
</reference>
<protein>
    <submittedName>
        <fullName evidence="1">Uncharacterized protein</fullName>
    </submittedName>
</protein>